<accession>A0A0A8YDN3</accession>
<dbReference type="AlphaFoldDB" id="A0A0A8YDN3"/>
<organism evidence="1">
    <name type="scientific">Arundo donax</name>
    <name type="common">Giant reed</name>
    <name type="synonym">Donax arundinaceus</name>
    <dbReference type="NCBI Taxonomy" id="35708"/>
    <lineage>
        <taxon>Eukaryota</taxon>
        <taxon>Viridiplantae</taxon>
        <taxon>Streptophyta</taxon>
        <taxon>Embryophyta</taxon>
        <taxon>Tracheophyta</taxon>
        <taxon>Spermatophyta</taxon>
        <taxon>Magnoliopsida</taxon>
        <taxon>Liliopsida</taxon>
        <taxon>Poales</taxon>
        <taxon>Poaceae</taxon>
        <taxon>PACMAD clade</taxon>
        <taxon>Arundinoideae</taxon>
        <taxon>Arundineae</taxon>
        <taxon>Arundo</taxon>
    </lineage>
</organism>
<name>A0A0A8YDN3_ARUDO</name>
<sequence length="52" mass="5975">MKPHLLLSVSLNPMDSAHVTQNHSFYRTYSYGHIGDAYLVIIIAQTWKKTQV</sequence>
<evidence type="ECO:0000313" key="1">
    <source>
        <dbReference type="EMBL" id="JAD23663.1"/>
    </source>
</evidence>
<protein>
    <submittedName>
        <fullName evidence="1">Uncharacterized protein</fullName>
    </submittedName>
</protein>
<dbReference type="EMBL" id="GBRH01274232">
    <property type="protein sequence ID" value="JAD23663.1"/>
    <property type="molecule type" value="Transcribed_RNA"/>
</dbReference>
<reference evidence="1" key="1">
    <citation type="submission" date="2014-09" db="EMBL/GenBank/DDBJ databases">
        <authorList>
            <person name="Magalhaes I.L.F."/>
            <person name="Oliveira U."/>
            <person name="Santos F.R."/>
            <person name="Vidigal T.H.D.A."/>
            <person name="Brescovit A.D."/>
            <person name="Santos A.J."/>
        </authorList>
    </citation>
    <scope>NUCLEOTIDE SEQUENCE</scope>
    <source>
        <tissue evidence="1">Shoot tissue taken approximately 20 cm above the soil surface</tissue>
    </source>
</reference>
<reference evidence="1" key="2">
    <citation type="journal article" date="2015" name="Data Brief">
        <title>Shoot transcriptome of the giant reed, Arundo donax.</title>
        <authorList>
            <person name="Barrero R.A."/>
            <person name="Guerrero F.D."/>
            <person name="Moolhuijzen P."/>
            <person name="Goolsby J.A."/>
            <person name="Tidwell J."/>
            <person name="Bellgard S.E."/>
            <person name="Bellgard M.I."/>
        </authorList>
    </citation>
    <scope>NUCLEOTIDE SEQUENCE</scope>
    <source>
        <tissue evidence="1">Shoot tissue taken approximately 20 cm above the soil surface</tissue>
    </source>
</reference>
<proteinExistence type="predicted"/>